<keyword evidence="1" id="KW-1133">Transmembrane helix</keyword>
<accession>A0A2M7W4T1</accession>
<protein>
    <submittedName>
        <fullName evidence="2">Uncharacterized protein</fullName>
    </submittedName>
</protein>
<feature type="transmembrane region" description="Helical" evidence="1">
    <location>
        <begin position="45"/>
        <end position="64"/>
    </location>
</feature>
<evidence type="ECO:0000256" key="1">
    <source>
        <dbReference type="SAM" id="Phobius"/>
    </source>
</evidence>
<comment type="caution">
    <text evidence="2">The sequence shown here is derived from an EMBL/GenBank/DDBJ whole genome shotgun (WGS) entry which is preliminary data.</text>
</comment>
<sequence>MDRILTFIIALGLGLVIIIYTKQIVDMAGNSQWAESKLGAGGTYTFWKLFGLLVIVMGFLYAIGTFS</sequence>
<name>A0A2M7W4T1_9BACT</name>
<evidence type="ECO:0000313" key="2">
    <source>
        <dbReference type="EMBL" id="PJA20797.1"/>
    </source>
</evidence>
<feature type="transmembrane region" description="Helical" evidence="1">
    <location>
        <begin position="7"/>
        <end position="25"/>
    </location>
</feature>
<dbReference type="EMBL" id="PFQF01000014">
    <property type="protein sequence ID" value="PJA20797.1"/>
    <property type="molecule type" value="Genomic_DNA"/>
</dbReference>
<gene>
    <name evidence="2" type="ORF">COX60_00585</name>
</gene>
<keyword evidence="1" id="KW-0472">Membrane</keyword>
<evidence type="ECO:0000313" key="3">
    <source>
        <dbReference type="Proteomes" id="UP000230137"/>
    </source>
</evidence>
<organism evidence="2 3">
    <name type="scientific">Candidatus Berkelbacteria bacterium CG_4_10_14_0_2_um_filter_35_9_33_12</name>
    <dbReference type="NCBI Taxonomy" id="1974499"/>
    <lineage>
        <taxon>Bacteria</taxon>
        <taxon>Candidatus Berkelbacteria</taxon>
    </lineage>
</organism>
<keyword evidence="1" id="KW-0812">Transmembrane</keyword>
<reference evidence="3" key="1">
    <citation type="submission" date="2017-09" db="EMBL/GenBank/DDBJ databases">
        <title>Depth-based differentiation of microbial function through sediment-hosted aquifers and enrichment of novel symbionts in the deep terrestrial subsurface.</title>
        <authorList>
            <person name="Probst A.J."/>
            <person name="Ladd B."/>
            <person name="Jarett J.K."/>
            <person name="Geller-Mcgrath D.E."/>
            <person name="Sieber C.M.K."/>
            <person name="Emerson J.B."/>
            <person name="Anantharaman K."/>
            <person name="Thomas B.C."/>
            <person name="Malmstrom R."/>
            <person name="Stieglmeier M."/>
            <person name="Klingl A."/>
            <person name="Woyke T."/>
            <person name="Ryan C.M."/>
            <person name="Banfield J.F."/>
        </authorList>
    </citation>
    <scope>NUCLEOTIDE SEQUENCE [LARGE SCALE GENOMIC DNA]</scope>
</reference>
<dbReference type="Proteomes" id="UP000230137">
    <property type="component" value="Unassembled WGS sequence"/>
</dbReference>
<dbReference type="AlphaFoldDB" id="A0A2M7W4T1"/>
<proteinExistence type="predicted"/>